<dbReference type="Pfam" id="PF17762">
    <property type="entry name" value="HTH_ParB"/>
    <property type="match status" value="1"/>
</dbReference>
<dbReference type="EMBL" id="PEZG01000036">
    <property type="protein sequence ID" value="PIS15816.1"/>
    <property type="molecule type" value="Genomic_DNA"/>
</dbReference>
<dbReference type="Gene3D" id="1.10.10.2830">
    <property type="match status" value="1"/>
</dbReference>
<protein>
    <recommendedName>
        <fullName evidence="1">ParB/Spo0J HTH domain-containing protein</fullName>
    </recommendedName>
</protein>
<gene>
    <name evidence="2" type="ORF">COT62_01690</name>
</gene>
<dbReference type="InterPro" id="IPR041468">
    <property type="entry name" value="HTH_ParB/Spo0J"/>
</dbReference>
<dbReference type="AlphaFoldDB" id="A0A2H0WT30"/>
<accession>A0A2H0WT30</accession>
<proteinExistence type="predicted"/>
<evidence type="ECO:0000313" key="3">
    <source>
        <dbReference type="Proteomes" id="UP000231198"/>
    </source>
</evidence>
<evidence type="ECO:0000259" key="1">
    <source>
        <dbReference type="Pfam" id="PF17762"/>
    </source>
</evidence>
<comment type="caution">
    <text evidence="2">The sequence shown here is derived from an EMBL/GenBank/DDBJ whole genome shotgun (WGS) entry which is preliminary data.</text>
</comment>
<evidence type="ECO:0000313" key="2">
    <source>
        <dbReference type="EMBL" id="PIS15816.1"/>
    </source>
</evidence>
<organism evidence="2 3">
    <name type="scientific">Candidatus Roizmanbacteria bacterium CG09_land_8_20_14_0_10_41_9</name>
    <dbReference type="NCBI Taxonomy" id="1974850"/>
    <lineage>
        <taxon>Bacteria</taxon>
        <taxon>Candidatus Roizmaniibacteriota</taxon>
    </lineage>
</organism>
<name>A0A2H0WT30_9BACT</name>
<reference evidence="3" key="1">
    <citation type="submission" date="2017-09" db="EMBL/GenBank/DDBJ databases">
        <title>Depth-based differentiation of microbial function through sediment-hosted aquifers and enrichment of novel symbionts in the deep terrestrial subsurface.</title>
        <authorList>
            <person name="Probst A.J."/>
            <person name="Ladd B."/>
            <person name="Jarett J.K."/>
            <person name="Geller-Mcgrath D.E."/>
            <person name="Sieber C.M.K."/>
            <person name="Emerson J.B."/>
            <person name="Anantharaman K."/>
            <person name="Thomas B.C."/>
            <person name="Malmstrom R."/>
            <person name="Stieglmeier M."/>
            <person name="Klingl A."/>
            <person name="Woyke T."/>
            <person name="Ryan C.M."/>
            <person name="Banfield J.F."/>
        </authorList>
    </citation>
    <scope>NUCLEOTIDE SEQUENCE [LARGE SCALE GENOMIC DNA]</scope>
</reference>
<feature type="domain" description="ParB/Spo0J HTH" evidence="1">
    <location>
        <begin position="19"/>
        <end position="114"/>
    </location>
</feature>
<dbReference type="SUPFAM" id="SSF109709">
    <property type="entry name" value="KorB DNA-binding domain-like"/>
    <property type="match status" value="1"/>
</dbReference>
<dbReference type="Proteomes" id="UP000231198">
    <property type="component" value="Unassembled WGS sequence"/>
</dbReference>
<sequence>MADEEITKALETIKAEKDMFQKARMLRDVIHMNQMRIIDVAKRLSMKSSYICHILRLNKLPDIIVDGYYARLISLSHLFVISRLKEKQDMVSIYEKVLSENITVLQAEEEVRSILYSVRSEGTYLKKEEIQKFIDDIKKKHKSVGIKIVQTRIKSKLSLELKGNLAKTNTLLKSLMRYLEAWKGDEQS</sequence>